<evidence type="ECO:0000256" key="2">
    <source>
        <dbReference type="ARBA" id="ARBA00023043"/>
    </source>
</evidence>
<dbReference type="RefSeq" id="WP_058509717.1">
    <property type="nucleotide sequence ID" value="NZ_LNYY01000016.1"/>
</dbReference>
<dbReference type="EMBL" id="LNYY01000016">
    <property type="protein sequence ID" value="KTD70107.1"/>
    <property type="molecule type" value="Genomic_DNA"/>
</dbReference>
<reference evidence="3 4" key="1">
    <citation type="submission" date="2015-11" db="EMBL/GenBank/DDBJ databases">
        <title>Genomic analysis of 38 Legionella species identifies large and diverse effector repertoires.</title>
        <authorList>
            <person name="Burstein D."/>
            <person name="Amaro F."/>
            <person name="Zusman T."/>
            <person name="Lifshitz Z."/>
            <person name="Cohen O."/>
            <person name="Gilbert J.A."/>
            <person name="Pupko T."/>
            <person name="Shuman H.A."/>
            <person name="Segal G."/>
        </authorList>
    </citation>
    <scope>NUCLEOTIDE SEQUENCE [LARGE SCALE GENOMIC DNA]</scope>
    <source>
        <strain evidence="3 4">IMVS3376</strain>
    </source>
</reference>
<dbReference type="OrthoDB" id="5633238at2"/>
<organism evidence="3 4">
    <name type="scientific">Legionella steelei</name>
    <dbReference type="NCBI Taxonomy" id="947033"/>
    <lineage>
        <taxon>Bacteria</taxon>
        <taxon>Pseudomonadati</taxon>
        <taxon>Pseudomonadota</taxon>
        <taxon>Gammaproteobacteria</taxon>
        <taxon>Legionellales</taxon>
        <taxon>Legionellaceae</taxon>
        <taxon>Legionella</taxon>
    </lineage>
</organism>
<keyword evidence="4" id="KW-1185">Reference proteome</keyword>
<dbReference type="PANTHER" id="PTHR24134:SF9">
    <property type="entry name" value="ANKYRIN REPEAT AND SOCS BOX PROTEIN 8"/>
    <property type="match status" value="1"/>
</dbReference>
<keyword evidence="2" id="KW-0040">ANK repeat</keyword>
<dbReference type="AlphaFoldDB" id="A0A0W0ZLS4"/>
<dbReference type="Proteomes" id="UP000054926">
    <property type="component" value="Unassembled WGS sequence"/>
</dbReference>
<dbReference type="InterPro" id="IPR036770">
    <property type="entry name" value="Ankyrin_rpt-contain_sf"/>
</dbReference>
<name>A0A0W0ZLS4_9GAMM</name>
<dbReference type="PANTHER" id="PTHR24134">
    <property type="entry name" value="ANKYRIN REPEAT-CONTAINING PROTEIN DDB_G0279043"/>
    <property type="match status" value="1"/>
</dbReference>
<dbReference type="Gene3D" id="1.25.40.20">
    <property type="entry name" value="Ankyrin repeat-containing domain"/>
    <property type="match status" value="1"/>
</dbReference>
<comment type="caution">
    <text evidence="3">The sequence shown here is derived from an EMBL/GenBank/DDBJ whole genome shotgun (WGS) entry which is preliminary data.</text>
</comment>
<dbReference type="STRING" id="947033.Lste_0711"/>
<proteinExistence type="predicted"/>
<dbReference type="SUPFAM" id="SSF48403">
    <property type="entry name" value="Ankyrin repeat"/>
    <property type="match status" value="1"/>
</dbReference>
<evidence type="ECO:0000313" key="3">
    <source>
        <dbReference type="EMBL" id="KTD70107.1"/>
    </source>
</evidence>
<protein>
    <submittedName>
        <fullName evidence="3">Ankyrin repeats (3 copies)</fullName>
    </submittedName>
</protein>
<sequence>MSRKELMQAIVGIKHKKDKDIARQLKEIASRAGKVLKKYKTLDLFYEHSYSVHTPLEATIDAASLPAFQSLIRLGADPFFKPKPDMPSAVDLLAKNYFERFSSKETAPLFEWLTTDKESPLFTWNKLTSHEPLFEKFKQANLIPQKQYVNELPIHVAIAAGRMDLVQEVLYAAGNVQKAGDIRHLSILRPAIHAVLKGQKNSLEILEYLLRLGASPKTLDSNSAPAIIQAITAGIFIENVKEEAILAVLDLLFQHGASHYATNTNGYTPLMLAMMNGYPKLFANFLDKADAKTLNHQAQIKPNYLLFQLFDRSENRLWQLDILKLLPKLKEKGLEFNKTINGQPLVAPFKESSYSIGEVYAQNMSVLHFYVENMAQAIDDPVLSMNKHLAIIQALVANGADPKVKATFTQTKEEREASSYRTKQVCSSIELTAAEYARKIVDKIFNHHSLGYDTYLLKMYKEENDFLKNITYRSKEEQIRLHKAFHQFRNLELVLSGEKPIPYSGLPDIGKIGRVALKKESPPVVVPESGEAKSAIETNHFDPIQFEADLTKARTEQQQDNWKALKKSLVTYTKEAGSLKDFLARVEQFKTPLQLHFDITTNDKGEIIRGSMIYRFFHIFDPHKFPTSWETLRKFGQDTYGVDINTPYDQAIELQRTI</sequence>
<dbReference type="SMART" id="SM00248">
    <property type="entry name" value="ANK"/>
    <property type="match status" value="4"/>
</dbReference>
<dbReference type="PATRIC" id="fig|947033.5.peg.757"/>
<dbReference type="InterPro" id="IPR002110">
    <property type="entry name" value="Ankyrin_rpt"/>
</dbReference>
<evidence type="ECO:0000256" key="1">
    <source>
        <dbReference type="ARBA" id="ARBA00022737"/>
    </source>
</evidence>
<accession>A0A0W0ZLS4</accession>
<gene>
    <name evidence="3" type="ORF">Lste_0711</name>
</gene>
<evidence type="ECO:0000313" key="4">
    <source>
        <dbReference type="Proteomes" id="UP000054926"/>
    </source>
</evidence>
<keyword evidence="1" id="KW-0677">Repeat</keyword>